<sequence length="374" mass="41791">MVIILKQQYLSDSYVIAASAIVKLNLQTKCTPSLSSLVPSFTGISEVLLLKLADGIESTKTILFCLGKEATLASHDKELSTTTLHIHIGSASLSHPYYLDEFKARLRMSFRNLIRKPSELHLLSAIQTIERALVGVYEGCPIFYEIITGNVDGGKVSSTVAAGIDCLDLVLEYISGRKRLSVVKKNIQSLVAALFNIVLHLQSPLIFYQVAMHSLYIYQRTFQDFDQLRISQDPASSNSLLNSDNQDCNTLGGMNCCTVDLKFSVELYTACCQLLYTILKHHKRESERCISLLQESERVLLHCLEMVDVDLPVRKGYFSLGVPEGVKCACSFRRIYEELRQQKMSLASIVSSSYPITFLSIQEMAHLKLASEGR</sequence>
<reference evidence="2" key="1">
    <citation type="submission" date="2022-10" db="EMBL/GenBank/DDBJ databases">
        <authorList>
            <person name="Hyden B.L."/>
            <person name="Feng K."/>
            <person name="Yates T."/>
            <person name="Jawdy S."/>
            <person name="Smart L.B."/>
            <person name="Muchero W."/>
        </authorList>
    </citation>
    <scope>NUCLEOTIDE SEQUENCE</scope>
    <source>
        <tissue evidence="2">Shoot tip</tissue>
    </source>
</reference>
<dbReference type="PANTHER" id="PTHR15682">
    <property type="entry name" value="UNHEALTHY RIBOSOME BIOGENESIS PROTEIN 2 HOMOLOG"/>
    <property type="match status" value="1"/>
</dbReference>
<keyword evidence="3" id="KW-1185">Reference proteome</keyword>
<name>A0ABQ9CC00_9ROSI</name>
<gene>
    <name evidence="2" type="ORF">OIU77_020907</name>
</gene>
<protein>
    <recommendedName>
        <fullName evidence="1">Nucleolar 27S pre-rRNA processing Urb2/Npa2 C-terminal domain-containing protein</fullName>
    </recommendedName>
</protein>
<proteinExistence type="predicted"/>
<dbReference type="Pfam" id="PF10441">
    <property type="entry name" value="Urb2"/>
    <property type="match status" value="1"/>
</dbReference>
<evidence type="ECO:0000313" key="3">
    <source>
        <dbReference type="Proteomes" id="UP001141253"/>
    </source>
</evidence>
<feature type="domain" description="Nucleolar 27S pre-rRNA processing Urb2/Npa2 C-terminal" evidence="1">
    <location>
        <begin position="235"/>
        <end position="346"/>
    </location>
</feature>
<evidence type="ECO:0000259" key="1">
    <source>
        <dbReference type="Pfam" id="PF10441"/>
    </source>
</evidence>
<dbReference type="PANTHER" id="PTHR15682:SF2">
    <property type="entry name" value="UNHEALTHY RIBOSOME BIOGENESIS PROTEIN 2 HOMOLOG"/>
    <property type="match status" value="1"/>
</dbReference>
<dbReference type="InterPro" id="IPR052609">
    <property type="entry name" value="Ribosome_Biogenesis_Reg"/>
</dbReference>
<dbReference type="EMBL" id="JAPFFI010000004">
    <property type="protein sequence ID" value="KAJ6395741.1"/>
    <property type="molecule type" value="Genomic_DNA"/>
</dbReference>
<organism evidence="2 3">
    <name type="scientific">Salix suchowensis</name>
    <dbReference type="NCBI Taxonomy" id="1278906"/>
    <lineage>
        <taxon>Eukaryota</taxon>
        <taxon>Viridiplantae</taxon>
        <taxon>Streptophyta</taxon>
        <taxon>Embryophyta</taxon>
        <taxon>Tracheophyta</taxon>
        <taxon>Spermatophyta</taxon>
        <taxon>Magnoliopsida</taxon>
        <taxon>eudicotyledons</taxon>
        <taxon>Gunneridae</taxon>
        <taxon>Pentapetalae</taxon>
        <taxon>rosids</taxon>
        <taxon>fabids</taxon>
        <taxon>Malpighiales</taxon>
        <taxon>Salicaceae</taxon>
        <taxon>Saliceae</taxon>
        <taxon>Salix</taxon>
    </lineage>
</organism>
<reference evidence="2" key="2">
    <citation type="journal article" date="2023" name="Int. J. Mol. Sci.">
        <title>De Novo Assembly and Annotation of 11 Diverse Shrub Willow (Salix) Genomes Reveals Novel Gene Organization in Sex-Linked Regions.</title>
        <authorList>
            <person name="Hyden B."/>
            <person name="Feng K."/>
            <person name="Yates T.B."/>
            <person name="Jawdy S."/>
            <person name="Cereghino C."/>
            <person name="Smart L.B."/>
            <person name="Muchero W."/>
        </authorList>
    </citation>
    <scope>NUCLEOTIDE SEQUENCE</scope>
    <source>
        <tissue evidence="2">Shoot tip</tissue>
    </source>
</reference>
<comment type="caution">
    <text evidence="2">The sequence shown here is derived from an EMBL/GenBank/DDBJ whole genome shotgun (WGS) entry which is preliminary data.</text>
</comment>
<dbReference type="InterPro" id="IPR018849">
    <property type="entry name" value="Urb2/Npa2_C"/>
</dbReference>
<dbReference type="Proteomes" id="UP001141253">
    <property type="component" value="Chromosome 4"/>
</dbReference>
<evidence type="ECO:0000313" key="2">
    <source>
        <dbReference type="EMBL" id="KAJ6395741.1"/>
    </source>
</evidence>
<accession>A0ABQ9CC00</accession>